<protein>
    <submittedName>
        <fullName evidence="2">Uncharacterized protein</fullName>
    </submittedName>
</protein>
<keyword evidence="3" id="KW-1185">Reference proteome</keyword>
<dbReference type="AlphaFoldDB" id="A0AA39TFU2"/>
<dbReference type="EMBL" id="JAUEPU010000047">
    <property type="protein sequence ID" value="KAK0486656.1"/>
    <property type="molecule type" value="Genomic_DNA"/>
</dbReference>
<gene>
    <name evidence="2" type="ORF">EDD18DRAFT_1360665</name>
</gene>
<organism evidence="2 3">
    <name type="scientific">Armillaria luteobubalina</name>
    <dbReference type="NCBI Taxonomy" id="153913"/>
    <lineage>
        <taxon>Eukaryota</taxon>
        <taxon>Fungi</taxon>
        <taxon>Dikarya</taxon>
        <taxon>Basidiomycota</taxon>
        <taxon>Agaricomycotina</taxon>
        <taxon>Agaricomycetes</taxon>
        <taxon>Agaricomycetidae</taxon>
        <taxon>Agaricales</taxon>
        <taxon>Marasmiineae</taxon>
        <taxon>Physalacriaceae</taxon>
        <taxon>Armillaria</taxon>
    </lineage>
</organism>
<sequence>MSLILTPAPDAGHVNTFNPTIHSFQDVCCSFCHQRLDFSSTRTLQIPALSDAAVEFGCVWYLSKCGHFLDTVCAYHHMQVRVNIPLGQRAKALRDVGYPIMHPIRKVWQCPSPDCQEIYTSVLSPVAIGWTMENTSELLPFLWGRQPGRHQGWGSVTRATLSELELGGRTMRDLLTAHELFVSGLHATNRIRIDWEPFRHRTFTRWDDSIESIRSSESENGDDEDDSSESESGDDEQGIHLWSRKWLCRTSKTPSIAATLRDPGVLKVVFALPRLSHITTTGTMSKNASIHTNASIADGQQSDTQVRSYPSFIIAPQYPIKYPFSKEELQELRNHSPDMEKYLLHDQFDDYIVPLFAEWERAYPVDPGDELFPEEAVDMSKLRRKNILQMFCMALSEEWAREPRPGLSIERQLFLMDYLVHLIEAFPTDRELGW</sequence>
<proteinExistence type="predicted"/>
<dbReference type="Proteomes" id="UP001175228">
    <property type="component" value="Unassembled WGS sequence"/>
</dbReference>
<evidence type="ECO:0000313" key="2">
    <source>
        <dbReference type="EMBL" id="KAK0486656.1"/>
    </source>
</evidence>
<feature type="compositionally biased region" description="Acidic residues" evidence="1">
    <location>
        <begin position="219"/>
        <end position="236"/>
    </location>
</feature>
<name>A0AA39TFU2_9AGAR</name>
<accession>A0AA39TFU2</accession>
<evidence type="ECO:0000256" key="1">
    <source>
        <dbReference type="SAM" id="MobiDB-lite"/>
    </source>
</evidence>
<comment type="caution">
    <text evidence="2">The sequence shown here is derived from an EMBL/GenBank/DDBJ whole genome shotgun (WGS) entry which is preliminary data.</text>
</comment>
<feature type="region of interest" description="Disordered" evidence="1">
    <location>
        <begin position="212"/>
        <end position="237"/>
    </location>
</feature>
<evidence type="ECO:0000313" key="3">
    <source>
        <dbReference type="Proteomes" id="UP001175228"/>
    </source>
</evidence>
<reference evidence="2" key="1">
    <citation type="submission" date="2023-06" db="EMBL/GenBank/DDBJ databases">
        <authorList>
            <consortium name="Lawrence Berkeley National Laboratory"/>
            <person name="Ahrendt S."/>
            <person name="Sahu N."/>
            <person name="Indic B."/>
            <person name="Wong-Bajracharya J."/>
            <person name="Merenyi Z."/>
            <person name="Ke H.-M."/>
            <person name="Monk M."/>
            <person name="Kocsube S."/>
            <person name="Drula E."/>
            <person name="Lipzen A."/>
            <person name="Balint B."/>
            <person name="Henrissat B."/>
            <person name="Andreopoulos B."/>
            <person name="Martin F.M."/>
            <person name="Harder C.B."/>
            <person name="Rigling D."/>
            <person name="Ford K.L."/>
            <person name="Foster G.D."/>
            <person name="Pangilinan J."/>
            <person name="Papanicolaou A."/>
            <person name="Barry K."/>
            <person name="LaButti K."/>
            <person name="Viragh M."/>
            <person name="Koriabine M."/>
            <person name="Yan M."/>
            <person name="Riley R."/>
            <person name="Champramary S."/>
            <person name="Plett K.L."/>
            <person name="Tsai I.J."/>
            <person name="Slot J."/>
            <person name="Sipos G."/>
            <person name="Plett J."/>
            <person name="Nagy L.G."/>
            <person name="Grigoriev I.V."/>
        </authorList>
    </citation>
    <scope>NUCLEOTIDE SEQUENCE</scope>
    <source>
        <strain evidence="2">HWK02</strain>
    </source>
</reference>